<evidence type="ECO:0000259" key="2">
    <source>
        <dbReference type="Pfam" id="PF23981"/>
    </source>
</evidence>
<evidence type="ECO:0000256" key="1">
    <source>
        <dbReference type="SAM" id="Phobius"/>
    </source>
</evidence>
<feature type="domain" description="DUF7305" evidence="2">
    <location>
        <begin position="264"/>
        <end position="473"/>
    </location>
</feature>
<gene>
    <name evidence="3" type="ORF">J0X25_17740</name>
</gene>
<dbReference type="Pfam" id="PF23960">
    <property type="entry name" value="DUF7289"/>
    <property type="match status" value="1"/>
</dbReference>
<dbReference type="EMBL" id="CP071462">
    <property type="protein sequence ID" value="QSW99196.1"/>
    <property type="molecule type" value="Genomic_DNA"/>
</dbReference>
<dbReference type="RefSeq" id="WP_207288804.1">
    <property type="nucleotide sequence ID" value="NZ_CP071462.1"/>
</dbReference>
<keyword evidence="1" id="KW-0812">Transmembrane</keyword>
<dbReference type="InterPro" id="IPR055729">
    <property type="entry name" value="DUF7305"/>
</dbReference>
<keyword evidence="4" id="KW-1185">Reference proteome</keyword>
<name>A0A8A2VD97_9EURY</name>
<dbReference type="Proteomes" id="UP000663203">
    <property type="component" value="Chromosome"/>
</dbReference>
<keyword evidence="1" id="KW-1133">Transmembrane helix</keyword>
<dbReference type="GeneID" id="63189187"/>
<dbReference type="AlphaFoldDB" id="A0A8A2VD97"/>
<organism evidence="3 4">
    <name type="scientific">Haloterrigena alkaliphila</name>
    <dbReference type="NCBI Taxonomy" id="2816475"/>
    <lineage>
        <taxon>Archaea</taxon>
        <taxon>Methanobacteriati</taxon>
        <taxon>Methanobacteriota</taxon>
        <taxon>Stenosarchaea group</taxon>
        <taxon>Halobacteria</taxon>
        <taxon>Halobacteriales</taxon>
        <taxon>Natrialbaceae</taxon>
        <taxon>Haloterrigena</taxon>
    </lineage>
</organism>
<protein>
    <recommendedName>
        <fullName evidence="2">DUF7305 domain-containing protein</fullName>
    </recommendedName>
</protein>
<keyword evidence="1" id="KW-0472">Membrane</keyword>
<evidence type="ECO:0000313" key="3">
    <source>
        <dbReference type="EMBL" id="QSW99196.1"/>
    </source>
</evidence>
<dbReference type="InterPro" id="IPR055713">
    <property type="entry name" value="DUF7289"/>
</dbReference>
<accession>A0A8A2VD97</accession>
<proteinExistence type="predicted"/>
<sequence length="504" mass="53648">MSASRGDDRVGPSRRGQSTLMGMVLLIGMVAAGSLGIFLVAGEMLSSVEQDSETERVEQGFVQLSQEMATASSGSDVSRSMDLDVGDSGAVVMSETGTLRIQGGDVDKNITIGAIEYTGEDGTRIAYQAGGVFRETGNKTQVVSAPPIQYDAASETLSFPIVKTRGESRLDSGSVRFTHYETDPLQNTSLVANDTVTIEITSEYYRGWEAYFDQQAGATTVQNVEVIDDDRGTVTAEFGFREVSDAFQNGAIYATEFETKGGSDVDDALASKAAYPELDSEIEKYVNRTDPEDGEENVTDLGTVTGSESLGDGLYFADGIEGGHLDFNLSNGNATLVVDGDINADGDTITVSEYEPGNSLSIYLTGDYDASNGGNTCVTANGNDCEDNGDAKVIQMVASSESEFDFGSGGKARYEGVIYAGGSGTEWSKRSSCQKQICFHSNPSFYGSLVASSVQIQGGNGGLNFEYDESLQNSDLSIYPDPDALPPQITYLNVAEHIVEIERN</sequence>
<dbReference type="KEGG" id="hakz:J0X25_17740"/>
<reference evidence="3 4" key="1">
    <citation type="submission" date="2021-03" db="EMBL/GenBank/DDBJ databases">
        <title>Haloterrigena longa sp. nov. and Haloterrigena limicola sp. nov., extremely halophilic archaea isolated from a salt lake.</title>
        <authorList>
            <person name="Henglin C."/>
        </authorList>
    </citation>
    <scope>NUCLEOTIDE SEQUENCE [LARGE SCALE GENOMIC DNA]</scope>
    <source>
        <strain evidence="3 4">KZCA68</strain>
    </source>
</reference>
<feature type="transmembrane region" description="Helical" evidence="1">
    <location>
        <begin position="20"/>
        <end position="41"/>
    </location>
</feature>
<dbReference type="Pfam" id="PF23981">
    <property type="entry name" value="DUF7305"/>
    <property type="match status" value="1"/>
</dbReference>
<evidence type="ECO:0000313" key="4">
    <source>
        <dbReference type="Proteomes" id="UP000663203"/>
    </source>
</evidence>